<comment type="caution">
    <text evidence="2">The sequence shown here is derived from an EMBL/GenBank/DDBJ whole genome shotgun (WGS) entry which is preliminary data.</text>
</comment>
<dbReference type="RefSeq" id="WP_188620817.1">
    <property type="nucleotide sequence ID" value="NZ_BMJE01000004.1"/>
</dbReference>
<evidence type="ECO:0000313" key="2">
    <source>
        <dbReference type="EMBL" id="GGB77301.1"/>
    </source>
</evidence>
<organism evidence="2 3">
    <name type="scientific">Flavobacterium suaedae</name>
    <dbReference type="NCBI Taxonomy" id="1767027"/>
    <lineage>
        <taxon>Bacteria</taxon>
        <taxon>Pseudomonadati</taxon>
        <taxon>Bacteroidota</taxon>
        <taxon>Flavobacteriia</taxon>
        <taxon>Flavobacteriales</taxon>
        <taxon>Flavobacteriaceae</taxon>
        <taxon>Flavobacterium</taxon>
    </lineage>
</organism>
<keyword evidence="1" id="KW-0472">Membrane</keyword>
<dbReference type="EMBL" id="BMJE01000004">
    <property type="protein sequence ID" value="GGB77301.1"/>
    <property type="molecule type" value="Genomic_DNA"/>
</dbReference>
<name>A0ABQ1JTD7_9FLAO</name>
<dbReference type="Pfam" id="PF07332">
    <property type="entry name" value="Phage_holin_3_6"/>
    <property type="match status" value="1"/>
</dbReference>
<sequence length="115" mass="13109">MAFEEVKENFEDLKDQAKTLYDANIRYYKLMGFKIAMKAGAKIAKIIMFLFLLLLVVLFLSLALALGIGYALNNFAYGFLIVGVLYLIVLGIVYANRNSIIEGRMLSKYSKKFFK</sequence>
<evidence type="ECO:0008006" key="4">
    <source>
        <dbReference type="Google" id="ProtNLM"/>
    </source>
</evidence>
<dbReference type="InterPro" id="IPR009937">
    <property type="entry name" value="Phage_holin_3_6"/>
</dbReference>
<reference evidence="3" key="1">
    <citation type="journal article" date="2019" name="Int. J. Syst. Evol. Microbiol.">
        <title>The Global Catalogue of Microorganisms (GCM) 10K type strain sequencing project: providing services to taxonomists for standard genome sequencing and annotation.</title>
        <authorList>
            <consortium name="The Broad Institute Genomics Platform"/>
            <consortium name="The Broad Institute Genome Sequencing Center for Infectious Disease"/>
            <person name="Wu L."/>
            <person name="Ma J."/>
        </authorList>
    </citation>
    <scope>NUCLEOTIDE SEQUENCE [LARGE SCALE GENOMIC DNA]</scope>
    <source>
        <strain evidence="3">CGMCC 1.15461</strain>
    </source>
</reference>
<proteinExistence type="predicted"/>
<evidence type="ECO:0000256" key="1">
    <source>
        <dbReference type="SAM" id="Phobius"/>
    </source>
</evidence>
<protein>
    <recommendedName>
        <fullName evidence="4">Competence protein</fullName>
    </recommendedName>
</protein>
<keyword evidence="3" id="KW-1185">Reference proteome</keyword>
<evidence type="ECO:0000313" key="3">
    <source>
        <dbReference type="Proteomes" id="UP000615760"/>
    </source>
</evidence>
<feature type="transmembrane region" description="Helical" evidence="1">
    <location>
        <begin position="75"/>
        <end position="95"/>
    </location>
</feature>
<accession>A0ABQ1JTD7</accession>
<gene>
    <name evidence="2" type="ORF">GCM10007424_16690</name>
</gene>
<feature type="transmembrane region" description="Helical" evidence="1">
    <location>
        <begin position="46"/>
        <end position="69"/>
    </location>
</feature>
<keyword evidence="1" id="KW-1133">Transmembrane helix</keyword>
<dbReference type="Proteomes" id="UP000615760">
    <property type="component" value="Unassembled WGS sequence"/>
</dbReference>
<keyword evidence="1" id="KW-0812">Transmembrane</keyword>